<feature type="compositionally biased region" description="Polar residues" evidence="1">
    <location>
        <begin position="571"/>
        <end position="584"/>
    </location>
</feature>
<organism evidence="3 4">
    <name type="scientific">Ceraceosorus guamensis</name>
    <dbReference type="NCBI Taxonomy" id="1522189"/>
    <lineage>
        <taxon>Eukaryota</taxon>
        <taxon>Fungi</taxon>
        <taxon>Dikarya</taxon>
        <taxon>Basidiomycota</taxon>
        <taxon>Ustilaginomycotina</taxon>
        <taxon>Exobasidiomycetes</taxon>
        <taxon>Ceraceosorales</taxon>
        <taxon>Ceraceosoraceae</taxon>
        <taxon>Ceraceosorus</taxon>
    </lineage>
</organism>
<dbReference type="GO" id="GO:0005697">
    <property type="term" value="C:telomerase holoenzyme complex"/>
    <property type="evidence" value="ECO:0007669"/>
    <property type="project" value="TreeGrafter"/>
</dbReference>
<dbReference type="GO" id="GO:0070034">
    <property type="term" value="F:telomerase RNA binding"/>
    <property type="evidence" value="ECO:0007669"/>
    <property type="project" value="TreeGrafter"/>
</dbReference>
<feature type="compositionally biased region" description="Basic and acidic residues" evidence="1">
    <location>
        <begin position="82"/>
        <end position="98"/>
    </location>
</feature>
<feature type="region of interest" description="Disordered" evidence="1">
    <location>
        <begin position="571"/>
        <end position="606"/>
    </location>
</feature>
<name>A0A316VUT6_9BASI</name>
<dbReference type="InParanoid" id="A0A316VUT6"/>
<dbReference type="Proteomes" id="UP000245783">
    <property type="component" value="Unassembled WGS sequence"/>
</dbReference>
<feature type="compositionally biased region" description="Polar residues" evidence="1">
    <location>
        <begin position="320"/>
        <end position="345"/>
    </location>
</feature>
<dbReference type="RefSeq" id="XP_025368527.1">
    <property type="nucleotide sequence ID" value="XM_025516255.1"/>
</dbReference>
<gene>
    <name evidence="3" type="ORF">IE81DRAFT_348416</name>
</gene>
<proteinExistence type="predicted"/>
<evidence type="ECO:0000256" key="1">
    <source>
        <dbReference type="SAM" id="MobiDB-lite"/>
    </source>
</evidence>
<feature type="domain" description="PIN" evidence="2">
    <location>
        <begin position="1173"/>
        <end position="1333"/>
    </location>
</feature>
<dbReference type="InterPro" id="IPR002716">
    <property type="entry name" value="PIN_dom"/>
</dbReference>
<dbReference type="Pfam" id="PF10373">
    <property type="entry name" value="EST1_DNA_bind"/>
    <property type="match status" value="1"/>
</dbReference>
<reference evidence="3 4" key="1">
    <citation type="journal article" date="2018" name="Mol. Biol. Evol.">
        <title>Broad Genomic Sampling Reveals a Smut Pathogenic Ancestry of the Fungal Clade Ustilaginomycotina.</title>
        <authorList>
            <person name="Kijpornyongpan T."/>
            <person name="Mondo S.J."/>
            <person name="Barry K."/>
            <person name="Sandor L."/>
            <person name="Lee J."/>
            <person name="Lipzen A."/>
            <person name="Pangilinan J."/>
            <person name="LaButti K."/>
            <person name="Hainaut M."/>
            <person name="Henrissat B."/>
            <person name="Grigoriev I.V."/>
            <person name="Spatafora J.W."/>
            <person name="Aime M.C."/>
        </authorList>
    </citation>
    <scope>NUCLEOTIDE SEQUENCE [LARGE SCALE GENOMIC DNA]</scope>
    <source>
        <strain evidence="3 4">MCA 4658</strain>
    </source>
</reference>
<feature type="region of interest" description="Disordered" evidence="1">
    <location>
        <begin position="1072"/>
        <end position="1106"/>
    </location>
</feature>
<feature type="region of interest" description="Disordered" evidence="1">
    <location>
        <begin position="985"/>
        <end position="1005"/>
    </location>
</feature>
<feature type="compositionally biased region" description="Acidic residues" evidence="1">
    <location>
        <begin position="1081"/>
        <end position="1106"/>
    </location>
</feature>
<dbReference type="SMART" id="SM00670">
    <property type="entry name" value="PINc"/>
    <property type="match status" value="1"/>
</dbReference>
<protein>
    <recommendedName>
        <fullName evidence="2">PIN domain-containing protein</fullName>
    </recommendedName>
</protein>
<feature type="compositionally biased region" description="Basic and acidic residues" evidence="1">
    <location>
        <begin position="399"/>
        <end position="414"/>
    </location>
</feature>
<feature type="compositionally biased region" description="Basic residues" evidence="1">
    <location>
        <begin position="40"/>
        <end position="49"/>
    </location>
</feature>
<dbReference type="GO" id="GO:0000184">
    <property type="term" value="P:nuclear-transcribed mRNA catabolic process, nonsense-mediated decay"/>
    <property type="evidence" value="ECO:0007669"/>
    <property type="project" value="TreeGrafter"/>
</dbReference>
<sequence length="1357" mass="148868">MSHPLSSATMTSPLMMQISEGEDLINPSKSAAHQSDRIHLHGRHPHHPHRQDVATRPPRGPANPGGGDDIANMMVSYRRRQARGDPEDASHARGEGREGSGGPRRGGRIREREREAAEARRERNVILGAATTEDQVRFMSRASENPTGRSSGNRLFDPEHDAIPRAPAADDHRRQERRDRERPLADERRRQHEARAQNTETSSARHPPGQSSAPQRHHEHRHQEHAGSASRSRGRRDDDFGHRHRHESRRDDASQTDSNRGPQVGGTRGGAGQLFDPRRDDPVKFAAASKRPPAASSGPSILSASQAAAGAPGQSEASATSVSDAKSLSSAPPSTNAPSVTSSQASRERRRRRGAAPSENSEADEGQAGARQSSHTQTNKYVSDAKSLLKEISTLESQLKDEHAAARQADEGRARGSAPRGRLHDGSVDHDFWLKLAAEHKRLAEQHAAFMDKTLRPGLPASLQNMPLSCRIPKRLWETGVQPMLERLLHALPISSTSATSADVSESTQAVQVALLEHLTEFVYFAYSFYTHLLEVETFKTFRASWLQSLGDLARYRMAVAGLSARHGATSGNIRNKAGRSTVQRAEGTEEDSANARQPADEASVGSAALGDWELEEEDTWRATARDWYAKGLAETPGQGRLHHFLGVLSQGDDLRVLHHFFKSLSSSHPHLASRESLLPLFDRVHQQRRVQPDASPISLFIHLHGILFTRVQLDDFDDVFDRFREALHAQALDGVRALRNTEPTPHEIPNYAWMMMGTINLAALLQYGAEDALLAPNDSQSANQKAEQREILGNVATGPAASQEASGSSPGLHTLRLPQAASVHDAEDRDVPVTLRHAIRLAFTVLDIVAACSIADRAPGQIVPPNPYLSIMLTFLTTAIKQPETLGIIERHIPWDQLVLLSKSATPNIDPRRDIASKVAGDAPLPEDWCLRGMSWVGRRVYERGFWKSQGAHSALVFESEVDVLACNSARNSLGAQEEAILGLDEGPDDEDAPARRNEHPGASGRKLGLRALRWRRISWTLTVLAKTVPGLDYEPALDGGRGGIVIVDPLRTKQQRWRTEDAEAQIQTQTARLGLGEVEPLEAEEGDEVDDDSPASELEEDVDQATDSAEIIQLKARRRKLKAILRAAQDNARTRAPAPALSKPDRRADNKKPAAAGKSQMPGAALLPGYSILVLDTNIALTQGDVLEQLIDSMQWTLIIPLAVITELDGIKKNQNAVGQEATRALSLIEARLRTHAKFVKVQTSRGNYLPDLRFRNEDIDFSGIGKRTDDDRDDGTFARSLDEIILRAVAWQDAHFVDRRTLLGSSEPTKAVAQGTAKVALVTFDRNLRLKARIRGSHSIGRAELLAILAPEKG</sequence>
<dbReference type="SUPFAM" id="SSF48452">
    <property type="entry name" value="TPR-like"/>
    <property type="match status" value="1"/>
</dbReference>
<dbReference type="Gene3D" id="1.25.40.10">
    <property type="entry name" value="Tetratricopeptide repeat domain"/>
    <property type="match status" value="1"/>
</dbReference>
<feature type="compositionally biased region" description="Basic and acidic residues" evidence="1">
    <location>
        <begin position="108"/>
        <end position="124"/>
    </location>
</feature>
<dbReference type="InterPro" id="IPR018834">
    <property type="entry name" value="DNA/RNA-bd_Est1-type"/>
</dbReference>
<keyword evidence="4" id="KW-1185">Reference proteome</keyword>
<dbReference type="CDD" id="cd09880">
    <property type="entry name" value="PIN_Smg5-6-like"/>
    <property type="match status" value="1"/>
</dbReference>
<feature type="compositionally biased region" description="Gly residues" evidence="1">
    <location>
        <begin position="263"/>
        <end position="272"/>
    </location>
</feature>
<dbReference type="Pfam" id="PF13638">
    <property type="entry name" value="PIN_4"/>
    <property type="match status" value="1"/>
</dbReference>
<dbReference type="InterPro" id="IPR045153">
    <property type="entry name" value="Est1/Ebs1-like"/>
</dbReference>
<dbReference type="GO" id="GO:0042162">
    <property type="term" value="F:telomeric DNA binding"/>
    <property type="evidence" value="ECO:0007669"/>
    <property type="project" value="TreeGrafter"/>
</dbReference>
<dbReference type="InterPro" id="IPR011990">
    <property type="entry name" value="TPR-like_helical_dom_sf"/>
</dbReference>
<evidence type="ECO:0000259" key="2">
    <source>
        <dbReference type="SMART" id="SM00670"/>
    </source>
</evidence>
<dbReference type="EMBL" id="KZ819394">
    <property type="protein sequence ID" value="PWN41367.1"/>
    <property type="molecule type" value="Genomic_DNA"/>
</dbReference>
<feature type="compositionally biased region" description="Polar residues" evidence="1">
    <location>
        <begin position="142"/>
        <end position="153"/>
    </location>
</feature>
<feature type="region of interest" description="Disordered" evidence="1">
    <location>
        <begin position="399"/>
        <end position="424"/>
    </location>
</feature>
<dbReference type="STRING" id="1522189.A0A316VUT6"/>
<dbReference type="PANTHER" id="PTHR15696">
    <property type="entry name" value="SMG-7 SUPPRESSOR WITH MORPHOLOGICAL EFFECT ON GENITALIA PROTEIN 7"/>
    <property type="match status" value="1"/>
</dbReference>
<dbReference type="SUPFAM" id="SSF88723">
    <property type="entry name" value="PIN domain-like"/>
    <property type="match status" value="1"/>
</dbReference>
<evidence type="ECO:0000313" key="3">
    <source>
        <dbReference type="EMBL" id="PWN41367.1"/>
    </source>
</evidence>
<feature type="compositionally biased region" description="Polar residues" evidence="1">
    <location>
        <begin position="196"/>
        <end position="214"/>
    </location>
</feature>
<accession>A0A316VUT6</accession>
<feature type="region of interest" description="Disordered" evidence="1">
    <location>
        <begin position="1"/>
        <end position="378"/>
    </location>
</feature>
<dbReference type="Gene3D" id="3.40.50.1010">
    <property type="entry name" value="5'-nuclease"/>
    <property type="match status" value="1"/>
</dbReference>
<feature type="compositionally biased region" description="Basic and acidic residues" evidence="1">
    <location>
        <begin position="1145"/>
        <end position="1154"/>
    </location>
</feature>
<dbReference type="GeneID" id="37038125"/>
<feature type="compositionally biased region" description="Low complexity" evidence="1">
    <location>
        <begin position="286"/>
        <end position="319"/>
    </location>
</feature>
<dbReference type="GO" id="GO:0004540">
    <property type="term" value="F:RNA nuclease activity"/>
    <property type="evidence" value="ECO:0007669"/>
    <property type="project" value="UniProtKB-ARBA"/>
</dbReference>
<dbReference type="InterPro" id="IPR029060">
    <property type="entry name" value="PIN-like_dom_sf"/>
</dbReference>
<dbReference type="OrthoDB" id="2017974at2759"/>
<evidence type="ECO:0000313" key="4">
    <source>
        <dbReference type="Proteomes" id="UP000245783"/>
    </source>
</evidence>
<feature type="compositionally biased region" description="Polar residues" evidence="1">
    <location>
        <begin position="1"/>
        <end position="14"/>
    </location>
</feature>
<feature type="compositionally biased region" description="Basic and acidic residues" evidence="1">
    <location>
        <begin position="156"/>
        <end position="195"/>
    </location>
</feature>
<dbReference type="PANTHER" id="PTHR15696:SF0">
    <property type="entry name" value="TELOMERASE-BINDING PROTEIN EST1A"/>
    <property type="match status" value="1"/>
</dbReference>
<feature type="region of interest" description="Disordered" evidence="1">
    <location>
        <begin position="1131"/>
        <end position="1162"/>
    </location>
</feature>